<gene>
    <name evidence="3" type="ORF">Aco03nite_057790</name>
</gene>
<feature type="domain" description="Serine aminopeptidase S33" evidence="2">
    <location>
        <begin position="15"/>
        <end position="106"/>
    </location>
</feature>
<dbReference type="InterPro" id="IPR022742">
    <property type="entry name" value="Hydrolase_4"/>
</dbReference>
<dbReference type="Gene3D" id="3.40.50.1820">
    <property type="entry name" value="alpha/beta hydrolase"/>
    <property type="match status" value="1"/>
</dbReference>
<name>A0ABQ3XG00_9ACTN</name>
<evidence type="ECO:0000313" key="3">
    <source>
        <dbReference type="EMBL" id="GID57375.1"/>
    </source>
</evidence>
<keyword evidence="1" id="KW-0812">Transmembrane</keyword>
<accession>A0ABQ3XG00</accession>
<dbReference type="SUPFAM" id="SSF53474">
    <property type="entry name" value="alpha/beta-Hydrolases"/>
    <property type="match status" value="1"/>
</dbReference>
<protein>
    <recommendedName>
        <fullName evidence="2">Serine aminopeptidase S33 domain-containing protein</fullName>
    </recommendedName>
</protein>
<sequence>MVGGIVGTLFEPATEPVAVLVVHPATATPAGFYAGFAAFLAENRIAAVTYDYRGTGRSGSPRAHRAVGMKEWIEQDVPAVTGWAAERFPGLPQLAVGHSLGGHALTLGYGGPGLTAFALLASHVASIAWRRSRRFRTAPSAVGSGWC</sequence>
<dbReference type="Proteomes" id="UP000612282">
    <property type="component" value="Unassembled WGS sequence"/>
</dbReference>
<keyword evidence="1" id="KW-1133">Transmembrane helix</keyword>
<keyword evidence="4" id="KW-1185">Reference proteome</keyword>
<feature type="transmembrane region" description="Helical" evidence="1">
    <location>
        <begin position="109"/>
        <end position="129"/>
    </location>
</feature>
<dbReference type="Pfam" id="PF12146">
    <property type="entry name" value="Hydrolase_4"/>
    <property type="match status" value="1"/>
</dbReference>
<evidence type="ECO:0000259" key="2">
    <source>
        <dbReference type="Pfam" id="PF12146"/>
    </source>
</evidence>
<proteinExistence type="predicted"/>
<comment type="caution">
    <text evidence="3">The sequence shown here is derived from an EMBL/GenBank/DDBJ whole genome shotgun (WGS) entry which is preliminary data.</text>
</comment>
<reference evidence="3 4" key="1">
    <citation type="submission" date="2021-01" db="EMBL/GenBank/DDBJ databases">
        <title>Whole genome shotgun sequence of Actinoplanes couchii NBRC 106145.</title>
        <authorList>
            <person name="Komaki H."/>
            <person name="Tamura T."/>
        </authorList>
    </citation>
    <scope>NUCLEOTIDE SEQUENCE [LARGE SCALE GENOMIC DNA]</scope>
    <source>
        <strain evidence="3 4">NBRC 106145</strain>
    </source>
</reference>
<evidence type="ECO:0000313" key="4">
    <source>
        <dbReference type="Proteomes" id="UP000612282"/>
    </source>
</evidence>
<organism evidence="3 4">
    <name type="scientific">Actinoplanes couchii</name>
    <dbReference type="NCBI Taxonomy" id="403638"/>
    <lineage>
        <taxon>Bacteria</taxon>
        <taxon>Bacillati</taxon>
        <taxon>Actinomycetota</taxon>
        <taxon>Actinomycetes</taxon>
        <taxon>Micromonosporales</taxon>
        <taxon>Micromonosporaceae</taxon>
        <taxon>Actinoplanes</taxon>
    </lineage>
</organism>
<dbReference type="InterPro" id="IPR029058">
    <property type="entry name" value="AB_hydrolase_fold"/>
</dbReference>
<dbReference type="EMBL" id="BOMG01000071">
    <property type="protein sequence ID" value="GID57375.1"/>
    <property type="molecule type" value="Genomic_DNA"/>
</dbReference>
<keyword evidence="1" id="KW-0472">Membrane</keyword>
<evidence type="ECO:0000256" key="1">
    <source>
        <dbReference type="SAM" id="Phobius"/>
    </source>
</evidence>